<gene>
    <name evidence="2" type="ORF">NOCA2420042</name>
</gene>
<sequence length="61" mass="6660">MNPQPSVLETDALPVELVPSDVSRLSDPMVVGRPEHVENHQERSVRGEVTASPNARTTMVP</sequence>
<dbReference type="EMBL" id="CZKA01000037">
    <property type="protein sequence ID" value="CUR57484.1"/>
    <property type="molecule type" value="Genomic_DNA"/>
</dbReference>
<protein>
    <submittedName>
        <fullName evidence="2">Uncharacterized protein</fullName>
    </submittedName>
</protein>
<evidence type="ECO:0000313" key="2">
    <source>
        <dbReference type="EMBL" id="CUR57484.1"/>
    </source>
</evidence>
<dbReference type="AlphaFoldDB" id="A0A2P2C646"/>
<feature type="compositionally biased region" description="Polar residues" evidence="1">
    <location>
        <begin position="51"/>
        <end position="61"/>
    </location>
</feature>
<proteinExistence type="predicted"/>
<organism evidence="2">
    <name type="scientific">metagenome</name>
    <dbReference type="NCBI Taxonomy" id="256318"/>
    <lineage>
        <taxon>unclassified sequences</taxon>
        <taxon>metagenomes</taxon>
    </lineage>
</organism>
<name>A0A2P2C646_9ZZZZ</name>
<reference evidence="2" key="1">
    <citation type="submission" date="2015-08" db="EMBL/GenBank/DDBJ databases">
        <authorList>
            <person name="Babu N.S."/>
            <person name="Beckwith C.J."/>
            <person name="Beseler K.G."/>
            <person name="Brison A."/>
            <person name="Carone J.V."/>
            <person name="Caskin T.P."/>
            <person name="Diamond M."/>
            <person name="Durham M.E."/>
            <person name="Foxe J.M."/>
            <person name="Go M."/>
            <person name="Henderson B.A."/>
            <person name="Jones I.B."/>
            <person name="McGettigan J.A."/>
            <person name="Micheletti S.J."/>
            <person name="Nasrallah M.E."/>
            <person name="Ortiz D."/>
            <person name="Piller C.R."/>
            <person name="Privatt S.R."/>
            <person name="Schneider S.L."/>
            <person name="Sharp S."/>
            <person name="Smith T.C."/>
            <person name="Stanton J.D."/>
            <person name="Ullery H.E."/>
            <person name="Wilson R.J."/>
            <person name="Serrano M.G."/>
            <person name="Buck G."/>
            <person name="Lee V."/>
            <person name="Wang Y."/>
            <person name="Carvalho R."/>
            <person name="Voegtly L."/>
            <person name="Shi R."/>
            <person name="Duckworth R."/>
            <person name="Johnson A."/>
            <person name="Loviza R."/>
            <person name="Walstead R."/>
            <person name="Shah Z."/>
            <person name="Kiflezghi M."/>
            <person name="Wade K."/>
            <person name="Ball S.L."/>
            <person name="Bradley K.W."/>
            <person name="Asai D.J."/>
            <person name="Bowman C.A."/>
            <person name="Russell D.A."/>
            <person name="Pope W.H."/>
            <person name="Jacobs-Sera D."/>
            <person name="Hendrix R.W."/>
            <person name="Hatfull G.F."/>
        </authorList>
    </citation>
    <scope>NUCLEOTIDE SEQUENCE</scope>
</reference>
<feature type="compositionally biased region" description="Basic and acidic residues" evidence="1">
    <location>
        <begin position="33"/>
        <end position="46"/>
    </location>
</feature>
<evidence type="ECO:0000256" key="1">
    <source>
        <dbReference type="SAM" id="MobiDB-lite"/>
    </source>
</evidence>
<accession>A0A2P2C646</accession>
<feature type="region of interest" description="Disordered" evidence="1">
    <location>
        <begin position="26"/>
        <end position="61"/>
    </location>
</feature>